<evidence type="ECO:0000313" key="6">
    <source>
        <dbReference type="EMBL" id="WRP14387.1"/>
    </source>
</evidence>
<feature type="domain" description="Luciferase-like" evidence="5">
    <location>
        <begin position="41"/>
        <end position="285"/>
    </location>
</feature>
<keyword evidence="7" id="KW-1185">Reference proteome</keyword>
<dbReference type="Pfam" id="PF00296">
    <property type="entry name" value="Bac_luciferase"/>
    <property type="match status" value="1"/>
</dbReference>
<evidence type="ECO:0000256" key="1">
    <source>
        <dbReference type="ARBA" id="ARBA00022630"/>
    </source>
</evidence>
<dbReference type="InterPro" id="IPR036661">
    <property type="entry name" value="Luciferase-like_sf"/>
</dbReference>
<evidence type="ECO:0000313" key="7">
    <source>
        <dbReference type="Proteomes" id="UP001333102"/>
    </source>
</evidence>
<dbReference type="GO" id="GO:0016491">
    <property type="term" value="F:oxidoreductase activity"/>
    <property type="evidence" value="ECO:0007669"/>
    <property type="project" value="UniProtKB-KW"/>
</dbReference>
<reference evidence="7" key="1">
    <citation type="submission" date="2023-12" db="EMBL/GenBank/DDBJ databases">
        <title>Novel isolates from deep terrestrial aquifers shed light on the physiology and ecology of the class Limnochordia.</title>
        <authorList>
            <person name="Karnachuk O.V."/>
            <person name="Lukina A.P."/>
            <person name="Avakyan M.R."/>
            <person name="Kadnikov V."/>
            <person name="Begmatov S."/>
            <person name="Beletsky A.V."/>
            <person name="Mardanov A.V."/>
            <person name="Ravin N.V."/>
        </authorList>
    </citation>
    <scope>NUCLEOTIDE SEQUENCE [LARGE SCALE GENOMIC DNA]</scope>
    <source>
        <strain evidence="7">LN</strain>
    </source>
</reference>
<dbReference type="Gene3D" id="3.20.20.30">
    <property type="entry name" value="Luciferase-like domain"/>
    <property type="match status" value="1"/>
</dbReference>
<sequence>MKPLQTLEQTRPQGAAVAGFKAPPLRVGAMIPQGWVMDLPADLPADQQWRVMVRVARTLEAAGFDSGWLYDHFHTVPTPQTSSVFECWISTAALLSQTVTLRIGQLVTCNSYRNPALLAKMAATADVLSGGRLEFGIGAGWYEHEYRGYGYPFPRAGERIAMLEEALEVIGRLWSEPSVTYEGRYYQLRDAYCDPKPLQRPRPPVLVGGGGERRTLAVVARHADRANFGGSLDNFRHKADVLLDHCRRVGRDPAQLELTYSCPVLIGRDRDEVDRQVARYVGPGADLDRLRQESAVGVPEEVAAYLRRFVEAGASYLILNIRGAAELWPLELFAEEVLPLLRS</sequence>
<gene>
    <name evidence="6" type="ORF">VLY81_13345</name>
</gene>
<keyword evidence="1" id="KW-0285">Flavoprotein</keyword>
<dbReference type="NCBIfam" id="TIGR03560">
    <property type="entry name" value="F420_Rv1855c"/>
    <property type="match status" value="1"/>
</dbReference>
<dbReference type="InterPro" id="IPR011251">
    <property type="entry name" value="Luciferase-like_dom"/>
</dbReference>
<keyword evidence="4" id="KW-0503">Monooxygenase</keyword>
<accession>A0ABZ1BNL5</accession>
<dbReference type="EMBL" id="CP141614">
    <property type="protein sequence ID" value="WRP14387.1"/>
    <property type="molecule type" value="Genomic_DNA"/>
</dbReference>
<evidence type="ECO:0000256" key="4">
    <source>
        <dbReference type="ARBA" id="ARBA00023033"/>
    </source>
</evidence>
<dbReference type="EC" id="1.-.-.-" evidence="6"/>
<dbReference type="RefSeq" id="WP_324668704.1">
    <property type="nucleotide sequence ID" value="NZ_CP141614.1"/>
</dbReference>
<protein>
    <submittedName>
        <fullName evidence="6">LLM class F420-dependent oxidoreductase</fullName>
        <ecNumber evidence="6">1.-.-.-</ecNumber>
    </submittedName>
</protein>
<keyword evidence="2" id="KW-0288">FMN</keyword>
<evidence type="ECO:0000256" key="2">
    <source>
        <dbReference type="ARBA" id="ARBA00022643"/>
    </source>
</evidence>
<dbReference type="SUPFAM" id="SSF51679">
    <property type="entry name" value="Bacterial luciferase-like"/>
    <property type="match status" value="1"/>
</dbReference>
<evidence type="ECO:0000256" key="3">
    <source>
        <dbReference type="ARBA" id="ARBA00023002"/>
    </source>
</evidence>
<dbReference type="PANTHER" id="PTHR42847">
    <property type="entry name" value="ALKANESULFONATE MONOOXYGENASE"/>
    <property type="match status" value="1"/>
</dbReference>
<dbReference type="InterPro" id="IPR050172">
    <property type="entry name" value="SsuD_RutA_monooxygenase"/>
</dbReference>
<dbReference type="InterPro" id="IPR019952">
    <property type="entry name" value="F420_OxRdatse_Rv1855c_pred"/>
</dbReference>
<dbReference type="Proteomes" id="UP001333102">
    <property type="component" value="Chromosome"/>
</dbReference>
<keyword evidence="3 6" id="KW-0560">Oxidoreductase</keyword>
<organism evidence="6 7">
    <name type="scientific">Geochorda subterranea</name>
    <dbReference type="NCBI Taxonomy" id="3109564"/>
    <lineage>
        <taxon>Bacteria</taxon>
        <taxon>Bacillati</taxon>
        <taxon>Bacillota</taxon>
        <taxon>Limnochordia</taxon>
        <taxon>Limnochordales</taxon>
        <taxon>Geochordaceae</taxon>
        <taxon>Geochorda</taxon>
    </lineage>
</organism>
<dbReference type="PANTHER" id="PTHR42847:SF8">
    <property type="entry name" value="CONSERVED PROTEIN"/>
    <property type="match status" value="1"/>
</dbReference>
<proteinExistence type="predicted"/>
<name>A0ABZ1BNL5_9FIRM</name>
<evidence type="ECO:0000259" key="5">
    <source>
        <dbReference type="Pfam" id="PF00296"/>
    </source>
</evidence>